<dbReference type="EMBL" id="DSRU01000013">
    <property type="protein sequence ID" value="HFM96283.1"/>
    <property type="molecule type" value="Genomic_DNA"/>
</dbReference>
<evidence type="ECO:0000313" key="10">
    <source>
        <dbReference type="EMBL" id="HFM96283.1"/>
    </source>
</evidence>
<evidence type="ECO:0000256" key="8">
    <source>
        <dbReference type="ARBA" id="ARBA00030803"/>
    </source>
</evidence>
<comment type="subcellular location">
    <subcellularLocation>
        <location evidence="2">Cell membrane</location>
    </subcellularLocation>
    <subcellularLocation>
        <location evidence="1">Membrane</location>
        <topology evidence="1">Single-pass membrane protein</topology>
    </subcellularLocation>
</comment>
<keyword evidence="3" id="KW-1003">Cell membrane</keyword>
<keyword evidence="5" id="KW-1133">Transmembrane helix</keyword>
<dbReference type="GO" id="GO:0016989">
    <property type="term" value="F:sigma factor antagonist activity"/>
    <property type="evidence" value="ECO:0007669"/>
    <property type="project" value="TreeGrafter"/>
</dbReference>
<name>A0A7C3KBI3_9CYAN</name>
<dbReference type="InterPro" id="IPR051474">
    <property type="entry name" value="Anti-sigma-K/W_factor"/>
</dbReference>
<dbReference type="InterPro" id="IPR041916">
    <property type="entry name" value="Anti_sigma_zinc_sf"/>
</dbReference>
<dbReference type="PANTHER" id="PTHR37461:SF1">
    <property type="entry name" value="ANTI-SIGMA-K FACTOR RSKA"/>
    <property type="match status" value="1"/>
</dbReference>
<dbReference type="GO" id="GO:0005886">
    <property type="term" value="C:plasma membrane"/>
    <property type="evidence" value="ECO:0007669"/>
    <property type="project" value="UniProtKB-SubCell"/>
</dbReference>
<sequence>MTDTPESMHELLAGYALGDLSPEEAEALRAALAEQPELATELQKLQEVLAAMPYALPEVPVPTELRSQVLKAAQVPTIRPRSGRRILPIALSSVAAIAALAFGLDNWRLREQLATTQAQVASQKDLIAMLQQPTTELVTLKSTDEMAADATGNVVVTPGDQGVIVALQNLPPLQTGQYYYLWVEENGKKVACGKFTSTGTGNVLVKLVLPTVATSKNLAITVENSPQMSAPQGPMIMTSTL</sequence>
<dbReference type="PANTHER" id="PTHR37461">
    <property type="entry name" value="ANTI-SIGMA-K FACTOR RSKA"/>
    <property type="match status" value="1"/>
</dbReference>
<organism evidence="10">
    <name type="scientific">Oscillatoriales cyanobacterium SpSt-418</name>
    <dbReference type="NCBI Taxonomy" id="2282169"/>
    <lineage>
        <taxon>Bacteria</taxon>
        <taxon>Bacillati</taxon>
        <taxon>Cyanobacteriota</taxon>
        <taxon>Cyanophyceae</taxon>
        <taxon>Oscillatoriophycideae</taxon>
        <taxon>Oscillatoriales</taxon>
    </lineage>
</organism>
<evidence type="ECO:0000256" key="3">
    <source>
        <dbReference type="ARBA" id="ARBA00022475"/>
    </source>
</evidence>
<evidence type="ECO:0000256" key="4">
    <source>
        <dbReference type="ARBA" id="ARBA00022692"/>
    </source>
</evidence>
<evidence type="ECO:0000259" key="9">
    <source>
        <dbReference type="Pfam" id="PF10099"/>
    </source>
</evidence>
<dbReference type="Pfam" id="PF10099">
    <property type="entry name" value="RskA_C"/>
    <property type="match status" value="1"/>
</dbReference>
<gene>
    <name evidence="10" type="ORF">ENR64_00670</name>
</gene>
<protein>
    <recommendedName>
        <fullName evidence="8">Regulator of SigK</fullName>
    </recommendedName>
    <alternativeName>
        <fullName evidence="7">Sigma-K anti-sigma factor RskA</fullName>
    </alternativeName>
</protein>
<evidence type="ECO:0000256" key="5">
    <source>
        <dbReference type="ARBA" id="ARBA00022989"/>
    </source>
</evidence>
<proteinExistence type="predicted"/>
<accession>A0A7C3KBI3</accession>
<dbReference type="Gene3D" id="1.10.10.1320">
    <property type="entry name" value="Anti-sigma factor, zinc-finger domain"/>
    <property type="match status" value="1"/>
</dbReference>
<evidence type="ECO:0000256" key="2">
    <source>
        <dbReference type="ARBA" id="ARBA00004236"/>
    </source>
</evidence>
<dbReference type="AlphaFoldDB" id="A0A7C3KBI3"/>
<keyword evidence="6" id="KW-0472">Membrane</keyword>
<evidence type="ECO:0000256" key="7">
    <source>
        <dbReference type="ARBA" id="ARBA00029829"/>
    </source>
</evidence>
<evidence type="ECO:0000256" key="6">
    <source>
        <dbReference type="ARBA" id="ARBA00023136"/>
    </source>
</evidence>
<evidence type="ECO:0000256" key="1">
    <source>
        <dbReference type="ARBA" id="ARBA00004167"/>
    </source>
</evidence>
<feature type="domain" description="Anti-sigma K factor RskA C-terminal" evidence="9">
    <location>
        <begin position="91"/>
        <end position="235"/>
    </location>
</feature>
<comment type="caution">
    <text evidence="10">The sequence shown here is derived from an EMBL/GenBank/DDBJ whole genome shotgun (WGS) entry which is preliminary data.</text>
</comment>
<dbReference type="InterPro" id="IPR018764">
    <property type="entry name" value="RskA_C"/>
</dbReference>
<keyword evidence="4" id="KW-0812">Transmembrane</keyword>
<reference evidence="10" key="1">
    <citation type="journal article" date="2020" name="mSystems">
        <title>Genome- and Community-Level Interaction Insights into Carbon Utilization and Element Cycling Functions of Hydrothermarchaeota in Hydrothermal Sediment.</title>
        <authorList>
            <person name="Zhou Z."/>
            <person name="Liu Y."/>
            <person name="Xu W."/>
            <person name="Pan J."/>
            <person name="Luo Z.H."/>
            <person name="Li M."/>
        </authorList>
    </citation>
    <scope>NUCLEOTIDE SEQUENCE [LARGE SCALE GENOMIC DNA]</scope>
    <source>
        <strain evidence="10">SpSt-418</strain>
    </source>
</reference>
<dbReference type="GO" id="GO:0006417">
    <property type="term" value="P:regulation of translation"/>
    <property type="evidence" value="ECO:0007669"/>
    <property type="project" value="TreeGrafter"/>
</dbReference>